<evidence type="ECO:0000256" key="5">
    <source>
        <dbReference type="ARBA" id="ARBA00022985"/>
    </source>
</evidence>
<gene>
    <name evidence="9" type="ORF">FNZ56_09895</name>
</gene>
<evidence type="ECO:0000256" key="4">
    <source>
        <dbReference type="ARBA" id="ARBA00022692"/>
    </source>
</evidence>
<evidence type="ECO:0000256" key="3">
    <source>
        <dbReference type="ARBA" id="ARBA00022679"/>
    </source>
</evidence>
<evidence type="ECO:0000256" key="6">
    <source>
        <dbReference type="ARBA" id="ARBA00022989"/>
    </source>
</evidence>
<dbReference type="GO" id="GO:0005886">
    <property type="term" value="C:plasma membrane"/>
    <property type="evidence" value="ECO:0007669"/>
    <property type="project" value="TreeGrafter"/>
</dbReference>
<dbReference type="RefSeq" id="WP_143879678.1">
    <property type="nucleotide sequence ID" value="NZ_BAABLZ010000001.1"/>
</dbReference>
<dbReference type="InterPro" id="IPR029044">
    <property type="entry name" value="Nucleotide-diphossugar_trans"/>
</dbReference>
<dbReference type="Pfam" id="PF00535">
    <property type="entry name" value="Glycos_transf_2"/>
    <property type="match status" value="1"/>
</dbReference>
<organism evidence="9 10">
    <name type="scientific">Pseudoluteimonas lycopersici</name>
    <dbReference type="NCBI Taxonomy" id="1324796"/>
    <lineage>
        <taxon>Bacteria</taxon>
        <taxon>Pseudomonadati</taxon>
        <taxon>Pseudomonadota</taxon>
        <taxon>Gammaproteobacteria</taxon>
        <taxon>Lysobacterales</taxon>
        <taxon>Lysobacteraceae</taxon>
        <taxon>Pseudoluteimonas</taxon>
    </lineage>
</organism>
<reference evidence="9 10" key="1">
    <citation type="submission" date="2019-07" db="EMBL/GenBank/DDBJ databases">
        <title>Lysobacter weifangensis sp. nov., isolated from bensulfuron-methyl contaminated farmland soil.</title>
        <authorList>
            <person name="Zhao H."/>
        </authorList>
    </citation>
    <scope>NUCLEOTIDE SEQUENCE [LARGE SCALE GENOMIC DNA]</scope>
    <source>
        <strain evidence="9 10">CC-Bw-6</strain>
    </source>
</reference>
<dbReference type="CDD" id="cd04187">
    <property type="entry name" value="DPM1_like_bac"/>
    <property type="match status" value="1"/>
</dbReference>
<feature type="domain" description="Glycosyltransferase 2-like" evidence="8">
    <location>
        <begin position="8"/>
        <end position="169"/>
    </location>
</feature>
<keyword evidence="10" id="KW-1185">Reference proteome</keyword>
<evidence type="ECO:0000259" key="8">
    <source>
        <dbReference type="Pfam" id="PF00535"/>
    </source>
</evidence>
<keyword evidence="3 9" id="KW-0808">Transferase</keyword>
<evidence type="ECO:0000256" key="7">
    <source>
        <dbReference type="ARBA" id="ARBA00023136"/>
    </source>
</evidence>
<keyword evidence="1" id="KW-1003">Cell membrane</keyword>
<dbReference type="AlphaFoldDB" id="A0A516V6L0"/>
<keyword evidence="6" id="KW-1133">Transmembrane helix</keyword>
<dbReference type="InterPro" id="IPR050256">
    <property type="entry name" value="Glycosyltransferase_2"/>
</dbReference>
<dbReference type="Gene3D" id="3.90.550.10">
    <property type="entry name" value="Spore Coat Polysaccharide Biosynthesis Protein SpsA, Chain A"/>
    <property type="match status" value="1"/>
</dbReference>
<keyword evidence="7" id="KW-0472">Membrane</keyword>
<keyword evidence="5" id="KW-0448">Lipopolysaccharide biosynthesis</keyword>
<evidence type="ECO:0000256" key="2">
    <source>
        <dbReference type="ARBA" id="ARBA00022676"/>
    </source>
</evidence>
<dbReference type="Proteomes" id="UP000315891">
    <property type="component" value="Chromosome"/>
</dbReference>
<proteinExistence type="predicted"/>
<keyword evidence="2" id="KW-0328">Glycosyltransferase</keyword>
<protein>
    <submittedName>
        <fullName evidence="9">Glycosyltransferase family 2 protein</fullName>
    </submittedName>
</protein>
<name>A0A516V6L0_9GAMM</name>
<dbReference type="SUPFAM" id="SSF53448">
    <property type="entry name" value="Nucleotide-diphospho-sugar transferases"/>
    <property type="match status" value="1"/>
</dbReference>
<dbReference type="GO" id="GO:0099621">
    <property type="term" value="F:undecaprenyl-phosphate 4-deoxy-4-formamido-L-arabinose transferase activity"/>
    <property type="evidence" value="ECO:0007669"/>
    <property type="project" value="TreeGrafter"/>
</dbReference>
<dbReference type="GO" id="GO:0009103">
    <property type="term" value="P:lipopolysaccharide biosynthetic process"/>
    <property type="evidence" value="ECO:0007669"/>
    <property type="project" value="UniProtKB-KW"/>
</dbReference>
<dbReference type="EMBL" id="CP041742">
    <property type="protein sequence ID" value="QDQ74169.1"/>
    <property type="molecule type" value="Genomic_DNA"/>
</dbReference>
<evidence type="ECO:0000256" key="1">
    <source>
        <dbReference type="ARBA" id="ARBA00022475"/>
    </source>
</evidence>
<dbReference type="PANTHER" id="PTHR48090:SF3">
    <property type="entry name" value="UNDECAPRENYL-PHOSPHATE 4-DEOXY-4-FORMAMIDO-L-ARABINOSE TRANSFERASE"/>
    <property type="match status" value="1"/>
</dbReference>
<dbReference type="PANTHER" id="PTHR48090">
    <property type="entry name" value="UNDECAPRENYL-PHOSPHATE 4-DEOXY-4-FORMAMIDO-L-ARABINOSE TRANSFERASE-RELATED"/>
    <property type="match status" value="1"/>
</dbReference>
<keyword evidence="4" id="KW-0812">Transmembrane</keyword>
<sequence length="241" mass="26999">MTSTPQLSVVVPVYNEQDNVAPLVGEILAALRGRCDFEIVYVDDLSKDATLERLKQLQATTPELRVVRHLVNSGQSTAIRNGVKAARGAWIATLDGDGQNDPADIPKLIAERDKTDAGVKLFAGWRVNRQDSGSKRWASKWANAIRSRMLRDSTPDTGCGIKLFEREAFLDLPYFDHMHRYLPALMQRAGWKTVSVPVNHRHRASGVSKYNNLNRALVGIRDLRGVAWLITRSRRTGIEEL</sequence>
<dbReference type="InterPro" id="IPR001173">
    <property type="entry name" value="Glyco_trans_2-like"/>
</dbReference>
<dbReference type="OrthoDB" id="9811884at2"/>
<evidence type="ECO:0000313" key="9">
    <source>
        <dbReference type="EMBL" id="QDQ74169.1"/>
    </source>
</evidence>
<dbReference type="FunFam" id="3.90.550.10:FF:000170">
    <property type="entry name" value="Dolichol-phosphate mannosyltransferase"/>
    <property type="match status" value="1"/>
</dbReference>
<evidence type="ECO:0000313" key="10">
    <source>
        <dbReference type="Proteomes" id="UP000315891"/>
    </source>
</evidence>
<accession>A0A516V6L0</accession>